<gene>
    <name evidence="3" type="ORF">DN068_20160</name>
</gene>
<accession>A0A2W2AT42</accession>
<dbReference type="InterPro" id="IPR005545">
    <property type="entry name" value="YCII"/>
</dbReference>
<dbReference type="AlphaFoldDB" id="A0A2W2AT42"/>
<dbReference type="PANTHER" id="PTHR37828:SF1">
    <property type="entry name" value="YCII-RELATED DOMAIN-CONTAINING PROTEIN"/>
    <property type="match status" value="1"/>
</dbReference>
<dbReference type="Gene3D" id="3.30.70.1060">
    <property type="entry name" value="Dimeric alpha+beta barrel"/>
    <property type="match status" value="1"/>
</dbReference>
<keyword evidence="3" id="KW-0378">Hydrolase</keyword>
<keyword evidence="4" id="KW-1185">Reference proteome</keyword>
<feature type="domain" description="YCII-related" evidence="2">
    <location>
        <begin position="1"/>
        <end position="82"/>
    </location>
</feature>
<dbReference type="Pfam" id="PF03795">
    <property type="entry name" value="YCII"/>
    <property type="match status" value="1"/>
</dbReference>
<reference evidence="3 4" key="1">
    <citation type="submission" date="2018-06" db="EMBL/GenBank/DDBJ databases">
        <title>Mucibacter soli gen. nov., sp. nov., a new member of the family Chitinophagaceae producing mucin.</title>
        <authorList>
            <person name="Kim M.-K."/>
            <person name="Park S."/>
            <person name="Kim T.-S."/>
            <person name="Joung Y."/>
            <person name="Han J.-H."/>
            <person name="Kim S.B."/>
        </authorList>
    </citation>
    <scope>NUCLEOTIDE SEQUENCE [LARGE SCALE GENOMIC DNA]</scope>
    <source>
        <strain evidence="3 4">R1-15</strain>
    </source>
</reference>
<sequence length="98" mass="11069">MFIVKITYVRPTEEIDALLESHGKFLEKHFHTGRFISAGRQLPRTGGIILCHGADKLEVAQLLTEDPFYVNKVADYDIIEFTASKASNDFRTLLDNLG</sequence>
<dbReference type="SUPFAM" id="SSF54909">
    <property type="entry name" value="Dimeric alpha+beta barrel"/>
    <property type="match status" value="1"/>
</dbReference>
<proteinExistence type="inferred from homology"/>
<dbReference type="EMBL" id="QKTW01000027">
    <property type="protein sequence ID" value="PZF71134.1"/>
    <property type="molecule type" value="Genomic_DNA"/>
</dbReference>
<comment type="similarity">
    <text evidence="1">Belongs to the YciI family.</text>
</comment>
<evidence type="ECO:0000256" key="1">
    <source>
        <dbReference type="ARBA" id="ARBA00007689"/>
    </source>
</evidence>
<organism evidence="3 4">
    <name type="scientific">Taibaiella soli</name>
    <dbReference type="NCBI Taxonomy" id="1649169"/>
    <lineage>
        <taxon>Bacteria</taxon>
        <taxon>Pseudomonadati</taxon>
        <taxon>Bacteroidota</taxon>
        <taxon>Chitinophagia</taxon>
        <taxon>Chitinophagales</taxon>
        <taxon>Chitinophagaceae</taxon>
        <taxon>Taibaiella</taxon>
    </lineage>
</organism>
<evidence type="ECO:0000259" key="2">
    <source>
        <dbReference type="Pfam" id="PF03795"/>
    </source>
</evidence>
<dbReference type="InterPro" id="IPR011008">
    <property type="entry name" value="Dimeric_a/b-barrel"/>
</dbReference>
<dbReference type="OrthoDB" id="9814407at2"/>
<dbReference type="GO" id="GO:0016787">
    <property type="term" value="F:hydrolase activity"/>
    <property type="evidence" value="ECO:0007669"/>
    <property type="project" value="UniProtKB-KW"/>
</dbReference>
<evidence type="ECO:0000313" key="4">
    <source>
        <dbReference type="Proteomes" id="UP000248745"/>
    </source>
</evidence>
<protein>
    <submittedName>
        <fullName evidence="3">GTP cyclohydrolase</fullName>
    </submittedName>
</protein>
<dbReference type="Proteomes" id="UP000248745">
    <property type="component" value="Unassembled WGS sequence"/>
</dbReference>
<dbReference type="PANTHER" id="PTHR37828">
    <property type="entry name" value="GSR2449 PROTEIN"/>
    <property type="match status" value="1"/>
</dbReference>
<comment type="caution">
    <text evidence="3">The sequence shown here is derived from an EMBL/GenBank/DDBJ whole genome shotgun (WGS) entry which is preliminary data.</text>
</comment>
<evidence type="ECO:0000313" key="3">
    <source>
        <dbReference type="EMBL" id="PZF71134.1"/>
    </source>
</evidence>
<name>A0A2W2AT42_9BACT</name>